<name>G2QMV9_THET4</name>
<dbReference type="OrthoDB" id="3250044at2759"/>
<dbReference type="eggNOG" id="ENOG502SKBZ">
    <property type="taxonomic scope" value="Eukaryota"/>
</dbReference>
<dbReference type="STRING" id="573729.G2QMV9"/>
<dbReference type="Pfam" id="PF01636">
    <property type="entry name" value="APH"/>
    <property type="match status" value="1"/>
</dbReference>
<dbReference type="HOGENOM" id="CLU_021768_1_3_1"/>
<evidence type="ECO:0000313" key="3">
    <source>
        <dbReference type="Proteomes" id="UP000007322"/>
    </source>
</evidence>
<dbReference type="InParanoid" id="G2QMV9"/>
<dbReference type="Proteomes" id="UP000007322">
    <property type="component" value="Chromosome 6"/>
</dbReference>
<dbReference type="RefSeq" id="XP_003665744.1">
    <property type="nucleotide sequence ID" value="XM_003665696.1"/>
</dbReference>
<dbReference type="PANTHER" id="PTHR21310:SF58">
    <property type="entry name" value="AMINOGLYCOSIDE PHOSPHOTRANSFERASE DOMAIN-CONTAINING PROTEIN"/>
    <property type="match status" value="1"/>
</dbReference>
<proteinExistence type="predicted"/>
<gene>
    <name evidence="2" type="ORF">MYCTH_2309733</name>
</gene>
<sequence length="565" mass="63796">MDPNREAVNRALSLIAELDLPHPSGALLASFVNEALHPVVAARYVNDKVSAGDVQSLVSDWIYIVESVTNGRIPPPPDATEQLEIRARDGNRCCITGKTGTARDPLIVVPVLPVPSGWVADNPRIFEMLGVFFSPPYRDWWLSYVRAPERMLHYYSHWLVQKSAAQAFAQGLVKLERQQPSMIEYKVEFVHIGPERPIEIKGPYPLLGDHSRAGILTVDARFIGTQARLARSIRYVKIAKSIAPQILPRKPGELVLPAMNTRKPSSGRSLHWAWLSPLFGHVKSLINFIGRGFVSSLRILPRSARSVTYDALRKIGEMIYGRDDPSLFVQRLPFELFLKYRGTANLARNEFNALRMVQQRTCIPAPKPLDVIPNGDDSYLLTTRLPGVPLWLCQEVMSDADCDAIVTQLKDYLSQLRDIPQTVNPEAPICNTLGEACRDHRIRGGDPIGPFADEAAFSQCLRFSDEPSRRGHKIVFTHADLNPRNILVDQVALPDGTTGWRVTGIVDWETAGFYPEYWDYTKALFEGFRWKPRYIKMVHRVFEEFGDYSRELDVEKRSWEAGDGI</sequence>
<dbReference type="CDD" id="cd05120">
    <property type="entry name" value="APH_ChoK_like"/>
    <property type="match status" value="1"/>
</dbReference>
<keyword evidence="3" id="KW-1185">Reference proteome</keyword>
<protein>
    <recommendedName>
        <fullName evidence="1">Aminoglycoside phosphotransferase domain-containing protein</fullName>
    </recommendedName>
</protein>
<dbReference type="EMBL" id="CP003007">
    <property type="protein sequence ID" value="AEO60499.1"/>
    <property type="molecule type" value="Genomic_DNA"/>
</dbReference>
<dbReference type="Gene3D" id="3.90.1200.10">
    <property type="match status" value="1"/>
</dbReference>
<dbReference type="PANTHER" id="PTHR21310">
    <property type="entry name" value="AMINOGLYCOSIDE PHOSPHOTRANSFERASE-RELATED-RELATED"/>
    <property type="match status" value="1"/>
</dbReference>
<dbReference type="InterPro" id="IPR002575">
    <property type="entry name" value="Aminoglycoside_PTrfase"/>
</dbReference>
<feature type="domain" description="Aminoglycoside phosphotransferase" evidence="1">
    <location>
        <begin position="343"/>
        <end position="543"/>
    </location>
</feature>
<evidence type="ECO:0000259" key="1">
    <source>
        <dbReference type="Pfam" id="PF01636"/>
    </source>
</evidence>
<dbReference type="AlphaFoldDB" id="G2QMV9"/>
<dbReference type="OMA" id="RIRDWAP"/>
<accession>G2QMV9</accession>
<dbReference type="GeneID" id="11511538"/>
<dbReference type="KEGG" id="mtm:MYCTH_2309733"/>
<dbReference type="InterPro" id="IPR011009">
    <property type="entry name" value="Kinase-like_dom_sf"/>
</dbReference>
<dbReference type="InterPro" id="IPR051678">
    <property type="entry name" value="AGP_Transferase"/>
</dbReference>
<reference evidence="2 3" key="1">
    <citation type="journal article" date="2011" name="Nat. Biotechnol.">
        <title>Comparative genomic analysis of the thermophilic biomass-degrading fungi Myceliophthora thermophila and Thielavia terrestris.</title>
        <authorList>
            <person name="Berka R.M."/>
            <person name="Grigoriev I.V."/>
            <person name="Otillar R."/>
            <person name="Salamov A."/>
            <person name="Grimwood J."/>
            <person name="Reid I."/>
            <person name="Ishmael N."/>
            <person name="John T."/>
            <person name="Darmond C."/>
            <person name="Moisan M.-C."/>
            <person name="Henrissat B."/>
            <person name="Coutinho P.M."/>
            <person name="Lombard V."/>
            <person name="Natvig D.O."/>
            <person name="Lindquist E."/>
            <person name="Schmutz J."/>
            <person name="Lucas S."/>
            <person name="Harris P."/>
            <person name="Powlowski J."/>
            <person name="Bellemare A."/>
            <person name="Taylor D."/>
            <person name="Butler G."/>
            <person name="de Vries R.P."/>
            <person name="Allijn I.E."/>
            <person name="van den Brink J."/>
            <person name="Ushinsky S."/>
            <person name="Storms R."/>
            <person name="Powell A.J."/>
            <person name="Paulsen I.T."/>
            <person name="Elbourne L.D.H."/>
            <person name="Baker S.E."/>
            <person name="Magnuson J."/>
            <person name="LaBoissiere S."/>
            <person name="Clutterbuck A.J."/>
            <person name="Martinez D."/>
            <person name="Wogulis M."/>
            <person name="de Leon A.L."/>
            <person name="Rey M.W."/>
            <person name="Tsang A."/>
        </authorList>
    </citation>
    <scope>NUCLEOTIDE SEQUENCE [LARGE SCALE GENOMIC DNA]</scope>
    <source>
        <strain evidence="3">ATCC 42464 / BCRC 31852 / DSM 1799</strain>
    </source>
</reference>
<organism evidence="2 3">
    <name type="scientific">Thermothelomyces thermophilus (strain ATCC 42464 / BCRC 31852 / DSM 1799)</name>
    <name type="common">Sporotrichum thermophile</name>
    <dbReference type="NCBI Taxonomy" id="573729"/>
    <lineage>
        <taxon>Eukaryota</taxon>
        <taxon>Fungi</taxon>
        <taxon>Dikarya</taxon>
        <taxon>Ascomycota</taxon>
        <taxon>Pezizomycotina</taxon>
        <taxon>Sordariomycetes</taxon>
        <taxon>Sordariomycetidae</taxon>
        <taxon>Sordariales</taxon>
        <taxon>Chaetomiaceae</taxon>
        <taxon>Thermothelomyces</taxon>
    </lineage>
</organism>
<dbReference type="VEuPathDB" id="FungiDB:MYCTH_2309733"/>
<evidence type="ECO:0000313" key="2">
    <source>
        <dbReference type="EMBL" id="AEO60499.1"/>
    </source>
</evidence>
<dbReference type="SUPFAM" id="SSF56112">
    <property type="entry name" value="Protein kinase-like (PK-like)"/>
    <property type="match status" value="1"/>
</dbReference>